<gene>
    <name evidence="1" type="ORF">Dthio_PD3471</name>
</gene>
<keyword evidence="2" id="KW-1185">Reference proteome</keyword>
<organism evidence="1 2">
    <name type="scientific">Desulfonatronospira thiodismutans ASO3-1</name>
    <dbReference type="NCBI Taxonomy" id="555779"/>
    <lineage>
        <taxon>Bacteria</taxon>
        <taxon>Pseudomonadati</taxon>
        <taxon>Thermodesulfobacteriota</taxon>
        <taxon>Desulfovibrionia</taxon>
        <taxon>Desulfovibrionales</taxon>
        <taxon>Desulfonatronovibrionaceae</taxon>
        <taxon>Desulfonatronospira</taxon>
    </lineage>
</organism>
<dbReference type="eggNOG" id="COG3943">
    <property type="taxonomic scope" value="Bacteria"/>
</dbReference>
<sequence>MAGHHLFHVNHDHTTDSDVSLKDETVWLTQAQMVELFQRDNRTISEHVRNVFKEGELSEQAVVRKSRTTAVDGKICQTNYYNLDVVISVGYRVKSLRGTQFRIWATQILKEHLVRGYTLNQRRLAEKGIEELKQALAIGGQYPG</sequence>
<dbReference type="EMBL" id="ACJN02000001">
    <property type="protein sequence ID" value="EFI36029.1"/>
    <property type="molecule type" value="Genomic_DNA"/>
</dbReference>
<comment type="caution">
    <text evidence="1">The sequence shown here is derived from an EMBL/GenBank/DDBJ whole genome shotgun (WGS) entry which is preliminary data.</text>
</comment>
<dbReference type="Pfam" id="PF13310">
    <property type="entry name" value="Virulence_RhuM"/>
    <property type="match status" value="1"/>
</dbReference>
<dbReference type="AlphaFoldDB" id="D6SMW8"/>
<proteinExistence type="predicted"/>
<accession>D6SMW8</accession>
<dbReference type="InterPro" id="IPR011204">
    <property type="entry name" value="Virulence_RhuM-like"/>
</dbReference>
<name>D6SMW8_9BACT</name>
<protein>
    <submittedName>
        <fullName evidence="1">Uncharacterized protein</fullName>
    </submittedName>
</protein>
<dbReference type="PANTHER" id="PTHR35810:SF1">
    <property type="entry name" value="CYTOPLASMIC PROTEIN"/>
    <property type="match status" value="1"/>
</dbReference>
<evidence type="ECO:0000313" key="2">
    <source>
        <dbReference type="Proteomes" id="UP000005496"/>
    </source>
</evidence>
<evidence type="ECO:0000313" key="1">
    <source>
        <dbReference type="EMBL" id="EFI36029.1"/>
    </source>
</evidence>
<reference evidence="1" key="1">
    <citation type="submission" date="2010-05" db="EMBL/GenBank/DDBJ databases">
        <title>The draft genome of Desulfonatronospira thiodismutans ASO3-1.</title>
        <authorList>
            <consortium name="US DOE Joint Genome Institute (JGI-PGF)"/>
            <person name="Lucas S."/>
            <person name="Copeland A."/>
            <person name="Lapidus A."/>
            <person name="Cheng J.-F."/>
            <person name="Bruce D."/>
            <person name="Goodwin L."/>
            <person name="Pitluck S."/>
            <person name="Chertkov O."/>
            <person name="Brettin T."/>
            <person name="Detter J.C."/>
            <person name="Han C."/>
            <person name="Land M.L."/>
            <person name="Hauser L."/>
            <person name="Kyrpides N."/>
            <person name="Mikhailova N."/>
            <person name="Muyzer G."/>
            <person name="Woyke T."/>
        </authorList>
    </citation>
    <scope>NUCLEOTIDE SEQUENCE [LARGE SCALE GENOMIC DNA]</scope>
    <source>
        <strain evidence="1">ASO3-1</strain>
    </source>
</reference>
<dbReference type="PANTHER" id="PTHR35810">
    <property type="entry name" value="CYTOPLASMIC PROTEIN-RELATED"/>
    <property type="match status" value="1"/>
</dbReference>
<dbReference type="Proteomes" id="UP000005496">
    <property type="component" value="Unassembled WGS sequence"/>
</dbReference>